<keyword evidence="2" id="KW-0812">Transmembrane</keyword>
<accession>A0ABW7Q4E0</accession>
<reference evidence="3 4" key="1">
    <citation type="submission" date="2024-09" db="EMBL/GenBank/DDBJ databases">
        <authorList>
            <person name="Pan X."/>
        </authorList>
    </citation>
    <scope>NUCLEOTIDE SEQUENCE [LARGE SCALE GENOMIC DNA]</scope>
    <source>
        <strain evidence="3 4">B2969</strain>
    </source>
</reference>
<dbReference type="Proteomes" id="UP001610861">
    <property type="component" value="Unassembled WGS sequence"/>
</dbReference>
<organism evidence="3 4">
    <name type="scientific">Microbacterium alkaliflavum</name>
    <dbReference type="NCBI Taxonomy" id="3248839"/>
    <lineage>
        <taxon>Bacteria</taxon>
        <taxon>Bacillati</taxon>
        <taxon>Actinomycetota</taxon>
        <taxon>Actinomycetes</taxon>
        <taxon>Micrococcales</taxon>
        <taxon>Microbacteriaceae</taxon>
        <taxon>Microbacterium</taxon>
    </lineage>
</organism>
<comment type="caution">
    <text evidence="3">The sequence shown here is derived from an EMBL/GenBank/DDBJ whole genome shotgun (WGS) entry which is preliminary data.</text>
</comment>
<feature type="compositionally biased region" description="Low complexity" evidence="1">
    <location>
        <begin position="38"/>
        <end position="73"/>
    </location>
</feature>
<keyword evidence="4" id="KW-1185">Reference proteome</keyword>
<evidence type="ECO:0000256" key="2">
    <source>
        <dbReference type="SAM" id="Phobius"/>
    </source>
</evidence>
<proteinExistence type="predicted"/>
<name>A0ABW7Q4E0_9MICO</name>
<feature type="region of interest" description="Disordered" evidence="1">
    <location>
        <begin position="37"/>
        <end position="126"/>
    </location>
</feature>
<keyword evidence="2" id="KW-1133">Transmembrane helix</keyword>
<sequence length="224" mass="23070">MTDVHKDVVCLECGGHNLPGEQFCGNCGAYLAWEPESAENTAVAAPPAETEPDASAPASSAVPAEGSATAAPTVAPPPADVAPDSPRNSEDAPTATRQPTSAAPVLRKPTAAAPPRPRPPVAVPDRPAPAPGDLVCPACGWGNRPDRHFCRHCAAPLTAPKAVVQSVQPVAGARPKGRSVRFPFTAVVVLAMMIVLIVVGWLNRDGVIGFVRSIIGFVFSTQSP</sequence>
<protein>
    <recommendedName>
        <fullName evidence="5">Zinc ribbon domain-containing protein</fullName>
    </recommendedName>
</protein>
<dbReference type="EMBL" id="JBIQWL010000002">
    <property type="protein sequence ID" value="MFH8249714.1"/>
    <property type="molecule type" value="Genomic_DNA"/>
</dbReference>
<gene>
    <name evidence="3" type="ORF">ACH3VR_05015</name>
</gene>
<feature type="transmembrane region" description="Helical" evidence="2">
    <location>
        <begin position="182"/>
        <end position="202"/>
    </location>
</feature>
<dbReference type="RefSeq" id="WP_396639672.1">
    <property type="nucleotide sequence ID" value="NZ_JBIQWL010000002.1"/>
</dbReference>
<evidence type="ECO:0000313" key="3">
    <source>
        <dbReference type="EMBL" id="MFH8249714.1"/>
    </source>
</evidence>
<evidence type="ECO:0000313" key="4">
    <source>
        <dbReference type="Proteomes" id="UP001610861"/>
    </source>
</evidence>
<evidence type="ECO:0000256" key="1">
    <source>
        <dbReference type="SAM" id="MobiDB-lite"/>
    </source>
</evidence>
<evidence type="ECO:0008006" key="5">
    <source>
        <dbReference type="Google" id="ProtNLM"/>
    </source>
</evidence>
<feature type="compositionally biased region" description="Pro residues" evidence="1">
    <location>
        <begin position="112"/>
        <end position="126"/>
    </location>
</feature>
<keyword evidence="2" id="KW-0472">Membrane</keyword>